<sequence length="233" mass="27382">MDVQDLRMVIVPCPRLTSLSTFFYDEGHKMFFANHTFVFENRCVKLDPRMRAAIDEEEREVIRQEYRDCHATRLLDFIDRPEWVGTGSKSFQTDGRNRLFGDVDSYRYSIQHLVLTAALPGDATRYRRDWDWPLKVDWEKLPRLKTLVLDLRYYSFSPRIPHRVTQSDYDLAIEDGARRMKCLKLKRLVICGACSGPFHGVQRHQGRMKSLFETAVDVDGALEFRDLAIRGDW</sequence>
<proteinExistence type="predicted"/>
<gene>
    <name evidence="1" type="ORF">IFR04_016230</name>
</gene>
<dbReference type="OrthoDB" id="5104994at2759"/>
<keyword evidence="2" id="KW-1185">Reference proteome</keyword>
<reference evidence="1" key="1">
    <citation type="submission" date="2021-02" db="EMBL/GenBank/DDBJ databases">
        <title>Genome sequence Cadophora malorum strain M34.</title>
        <authorList>
            <person name="Stefanovic E."/>
            <person name="Vu D."/>
            <person name="Scully C."/>
            <person name="Dijksterhuis J."/>
            <person name="Roader J."/>
            <person name="Houbraken J."/>
        </authorList>
    </citation>
    <scope>NUCLEOTIDE SEQUENCE</scope>
    <source>
        <strain evidence="1">M34</strain>
    </source>
</reference>
<protein>
    <submittedName>
        <fullName evidence="1">Uncharacterized protein</fullName>
    </submittedName>
</protein>
<dbReference type="EMBL" id="JAFJYH010000634">
    <property type="protein sequence ID" value="KAG4410634.1"/>
    <property type="molecule type" value="Genomic_DNA"/>
</dbReference>
<name>A0A8H7SZ80_9HELO</name>
<accession>A0A8H7SZ80</accession>
<dbReference type="AlphaFoldDB" id="A0A8H7SZ80"/>
<organism evidence="1 2">
    <name type="scientific">Cadophora malorum</name>
    <dbReference type="NCBI Taxonomy" id="108018"/>
    <lineage>
        <taxon>Eukaryota</taxon>
        <taxon>Fungi</taxon>
        <taxon>Dikarya</taxon>
        <taxon>Ascomycota</taxon>
        <taxon>Pezizomycotina</taxon>
        <taxon>Leotiomycetes</taxon>
        <taxon>Helotiales</taxon>
        <taxon>Ploettnerulaceae</taxon>
        <taxon>Cadophora</taxon>
    </lineage>
</organism>
<dbReference type="Proteomes" id="UP000664132">
    <property type="component" value="Unassembled WGS sequence"/>
</dbReference>
<evidence type="ECO:0000313" key="1">
    <source>
        <dbReference type="EMBL" id="KAG4410634.1"/>
    </source>
</evidence>
<evidence type="ECO:0000313" key="2">
    <source>
        <dbReference type="Proteomes" id="UP000664132"/>
    </source>
</evidence>
<comment type="caution">
    <text evidence="1">The sequence shown here is derived from an EMBL/GenBank/DDBJ whole genome shotgun (WGS) entry which is preliminary data.</text>
</comment>